<dbReference type="GO" id="GO:0019786">
    <property type="term" value="F:protein-phosphatidylethanolamide deconjugating activity"/>
    <property type="evidence" value="ECO:0007669"/>
    <property type="project" value="InterPro"/>
</dbReference>
<dbReference type="SUPFAM" id="SSF54001">
    <property type="entry name" value="Cysteine proteinases"/>
    <property type="match status" value="1"/>
</dbReference>
<protein>
    <recommendedName>
        <fullName evidence="10">Cysteine protease</fullName>
        <ecNumber evidence="10">3.4.22.-</ecNumber>
    </recommendedName>
</protein>
<dbReference type="PANTHER" id="PTHR22624">
    <property type="entry name" value="CYSTEINE PROTEASE ATG4"/>
    <property type="match status" value="1"/>
</dbReference>
<evidence type="ECO:0000256" key="6">
    <source>
        <dbReference type="ARBA" id="ARBA00022807"/>
    </source>
</evidence>
<proteinExistence type="inferred from homology"/>
<comment type="function">
    <text evidence="10">Required for selective autophagic degradation of the nucleus (nucleophagy) as well as for mitophagy which contributes to regulate mitochondrial quantity and quality by eliminating the mitochondria to a basal level to fulfill cellular energy requirements and preventing excess ROS production.</text>
</comment>
<comment type="similarity">
    <text evidence="1 10">Belongs to the peptidase C54 family.</text>
</comment>
<dbReference type="InterPro" id="IPR005078">
    <property type="entry name" value="Peptidase_C54"/>
</dbReference>
<feature type="domain" description="Peptidase C54 catalytic" evidence="12">
    <location>
        <begin position="126"/>
        <end position="394"/>
    </location>
</feature>
<dbReference type="PANTHER" id="PTHR22624:SF49">
    <property type="entry name" value="CYSTEINE PROTEASE"/>
    <property type="match status" value="1"/>
</dbReference>
<dbReference type="GO" id="GO:0035973">
    <property type="term" value="P:aggrephagy"/>
    <property type="evidence" value="ECO:0007669"/>
    <property type="project" value="TreeGrafter"/>
</dbReference>
<dbReference type="GO" id="GO:0015031">
    <property type="term" value="P:protein transport"/>
    <property type="evidence" value="ECO:0007669"/>
    <property type="project" value="UniProtKB-KW"/>
</dbReference>
<evidence type="ECO:0000256" key="1">
    <source>
        <dbReference type="ARBA" id="ARBA00010958"/>
    </source>
</evidence>
<keyword evidence="2" id="KW-0813">Transport</keyword>
<evidence type="ECO:0000256" key="10">
    <source>
        <dbReference type="RuleBase" id="RU363115"/>
    </source>
</evidence>
<reference evidence="13" key="1">
    <citation type="submission" date="2022-07" db="EMBL/GenBank/DDBJ databases">
        <title>Phylogenomic reconstructions and comparative analyses of Kickxellomycotina fungi.</title>
        <authorList>
            <person name="Reynolds N.K."/>
            <person name="Stajich J.E."/>
            <person name="Barry K."/>
            <person name="Grigoriev I.V."/>
            <person name="Crous P."/>
            <person name="Smith M.E."/>
        </authorList>
    </citation>
    <scope>NUCLEOTIDE SEQUENCE</scope>
    <source>
        <strain evidence="13">NBRC 105413</strain>
    </source>
</reference>
<dbReference type="GO" id="GO:0005737">
    <property type="term" value="C:cytoplasm"/>
    <property type="evidence" value="ECO:0007669"/>
    <property type="project" value="UniProtKB-SubCell"/>
</dbReference>
<dbReference type="GO" id="GO:0016485">
    <property type="term" value="P:protein processing"/>
    <property type="evidence" value="ECO:0007669"/>
    <property type="project" value="TreeGrafter"/>
</dbReference>
<dbReference type="EC" id="3.4.22.-" evidence="10"/>
<comment type="subcellular location">
    <subcellularLocation>
        <location evidence="10">Nucleus</location>
    </subcellularLocation>
    <subcellularLocation>
        <location evidence="10">Cytoplasm</location>
    </subcellularLocation>
</comment>
<sequence>MTVIDSSQHADTKSQQEDQLVDDAASSAAPIAADAGQTEQNAANVASDQISGLTVQVVNTLREWYILASDSIVSLLEGRLMQQPAQDIWLLGRHYQQAESSSEQDEQQGQQSQQQQTLSWLQSYPQNFVKDFSRLIWCTYRSQYPPISPTAFTTDSGWGCMLRAGQTLLAQALQLHHFGRDWDFDWKGTSEKDIDRRLRYIGIVKQFFDNYSSSSVFSIHQMASLGSQLEGKGIGQWFGPYGTAAIIRELAVQSNHELSIYTTTDGTVYLADICEPEFKPTLVLVATMLGIDRVNPIYYPFIQASLTLPQSAGIAGGRPSSALYFAGFQGDEMIYLDPHFTRPAVAQRQDSEYTESDLASYSCSTPRRLAISRLDPCMVFGYYCGTLESLIDLRSRIDLLVDDGMQTVVSFNNGSSPSTAADATSTLVKDGLQTEDPEAALSSLAPRSQVNDGSGVLVKLPRPPSGSSLISVDGASVVIADDDADVTGDVNSACSEISLEKGSSGEEEWVTDI</sequence>
<evidence type="ECO:0000256" key="4">
    <source>
        <dbReference type="ARBA" id="ARBA00022670"/>
    </source>
</evidence>
<dbReference type="GO" id="GO:0034727">
    <property type="term" value="P:piecemeal microautophagy of the nucleus"/>
    <property type="evidence" value="ECO:0007669"/>
    <property type="project" value="TreeGrafter"/>
</dbReference>
<evidence type="ECO:0000256" key="2">
    <source>
        <dbReference type="ARBA" id="ARBA00022448"/>
    </source>
</evidence>
<organism evidence="13 14">
    <name type="scientific">Coemansia asiatica</name>
    <dbReference type="NCBI Taxonomy" id="1052880"/>
    <lineage>
        <taxon>Eukaryota</taxon>
        <taxon>Fungi</taxon>
        <taxon>Fungi incertae sedis</taxon>
        <taxon>Zoopagomycota</taxon>
        <taxon>Kickxellomycotina</taxon>
        <taxon>Kickxellomycetes</taxon>
        <taxon>Kickxellales</taxon>
        <taxon>Kickxellaceae</taxon>
        <taxon>Coemansia</taxon>
    </lineage>
</organism>
<keyword evidence="4 10" id="KW-0645">Protease</keyword>
<feature type="region of interest" description="Disordered" evidence="11">
    <location>
        <begin position="1"/>
        <end position="26"/>
    </location>
</feature>
<dbReference type="InterPro" id="IPR038765">
    <property type="entry name" value="Papain-like_cys_pep_sf"/>
</dbReference>
<keyword evidence="8" id="KW-0072">Autophagy</keyword>
<keyword evidence="3 10" id="KW-0963">Cytoplasm</keyword>
<accession>A0A9W7XF57</accession>
<evidence type="ECO:0000313" key="13">
    <source>
        <dbReference type="EMBL" id="KAJ1643169.1"/>
    </source>
</evidence>
<keyword evidence="10" id="KW-0539">Nucleus</keyword>
<evidence type="ECO:0000256" key="9">
    <source>
        <dbReference type="ARBA" id="ARBA00029362"/>
    </source>
</evidence>
<comment type="caution">
    <text evidence="13">The sequence shown here is derived from an EMBL/GenBank/DDBJ whole genome shotgun (WGS) entry which is preliminary data.</text>
</comment>
<keyword evidence="6" id="KW-0788">Thiol protease</keyword>
<dbReference type="GO" id="GO:0000045">
    <property type="term" value="P:autophagosome assembly"/>
    <property type="evidence" value="ECO:0007669"/>
    <property type="project" value="TreeGrafter"/>
</dbReference>
<keyword evidence="5 10" id="KW-0378">Hydrolase</keyword>
<dbReference type="Pfam" id="PF03416">
    <property type="entry name" value="Peptidase_C54"/>
    <property type="match status" value="1"/>
</dbReference>
<dbReference type="Proteomes" id="UP001145021">
    <property type="component" value="Unassembled WGS sequence"/>
</dbReference>
<evidence type="ECO:0000259" key="12">
    <source>
        <dbReference type="Pfam" id="PF03416"/>
    </source>
</evidence>
<dbReference type="EMBL" id="JANBOH010000287">
    <property type="protein sequence ID" value="KAJ1643169.1"/>
    <property type="molecule type" value="Genomic_DNA"/>
</dbReference>
<evidence type="ECO:0000256" key="8">
    <source>
        <dbReference type="ARBA" id="ARBA00023006"/>
    </source>
</evidence>
<gene>
    <name evidence="13" type="primary">ATG4</name>
    <name evidence="13" type="ORF">LPJ64_005037</name>
</gene>
<dbReference type="GO" id="GO:0005634">
    <property type="term" value="C:nucleus"/>
    <property type="evidence" value="ECO:0007669"/>
    <property type="project" value="UniProtKB-SubCell"/>
</dbReference>
<dbReference type="AlphaFoldDB" id="A0A9W7XF57"/>
<evidence type="ECO:0000256" key="5">
    <source>
        <dbReference type="ARBA" id="ARBA00022801"/>
    </source>
</evidence>
<keyword evidence="7" id="KW-0653">Protein transport</keyword>
<dbReference type="GO" id="GO:0004197">
    <property type="term" value="F:cysteine-type endopeptidase activity"/>
    <property type="evidence" value="ECO:0007669"/>
    <property type="project" value="TreeGrafter"/>
</dbReference>
<name>A0A9W7XF57_9FUNG</name>
<comment type="catalytic activity">
    <reaction evidence="9">
        <text>[protein]-C-terminal L-amino acid-glycyl-phosphatidylethanolamide + H2O = [protein]-C-terminal L-amino acid-glycine + a 1,2-diacyl-sn-glycero-3-phosphoethanolamine</text>
        <dbReference type="Rhea" id="RHEA:67548"/>
        <dbReference type="Rhea" id="RHEA-COMP:17323"/>
        <dbReference type="Rhea" id="RHEA-COMP:17324"/>
        <dbReference type="ChEBI" id="CHEBI:15377"/>
        <dbReference type="ChEBI" id="CHEBI:64612"/>
        <dbReference type="ChEBI" id="CHEBI:172940"/>
        <dbReference type="ChEBI" id="CHEBI:172941"/>
    </reaction>
    <physiologicalReaction direction="left-to-right" evidence="9">
        <dbReference type="Rhea" id="RHEA:67549"/>
    </physiologicalReaction>
</comment>
<dbReference type="GO" id="GO:0000423">
    <property type="term" value="P:mitophagy"/>
    <property type="evidence" value="ECO:0007669"/>
    <property type="project" value="TreeGrafter"/>
</dbReference>
<evidence type="ECO:0000256" key="11">
    <source>
        <dbReference type="SAM" id="MobiDB-lite"/>
    </source>
</evidence>
<evidence type="ECO:0000256" key="7">
    <source>
        <dbReference type="ARBA" id="ARBA00022927"/>
    </source>
</evidence>
<dbReference type="InterPro" id="IPR046792">
    <property type="entry name" value="Peptidase_C54_cat"/>
</dbReference>
<evidence type="ECO:0000256" key="3">
    <source>
        <dbReference type="ARBA" id="ARBA00022490"/>
    </source>
</evidence>
<keyword evidence="14" id="KW-1185">Reference proteome</keyword>
<evidence type="ECO:0000313" key="14">
    <source>
        <dbReference type="Proteomes" id="UP001145021"/>
    </source>
</evidence>